<keyword evidence="3" id="KW-0804">Transcription</keyword>
<dbReference type="PROSITE" id="PS01124">
    <property type="entry name" value="HTH_ARAC_FAMILY_2"/>
    <property type="match status" value="1"/>
</dbReference>
<organism evidence="5 6">
    <name type="scientific">Paenibacillus solanacearum</name>
    <dbReference type="NCBI Taxonomy" id="2048548"/>
    <lineage>
        <taxon>Bacteria</taxon>
        <taxon>Bacillati</taxon>
        <taxon>Bacillota</taxon>
        <taxon>Bacilli</taxon>
        <taxon>Bacillales</taxon>
        <taxon>Paenibacillaceae</taxon>
        <taxon>Paenibacillus</taxon>
    </lineage>
</organism>
<dbReference type="InterPro" id="IPR018060">
    <property type="entry name" value="HTH_AraC"/>
</dbReference>
<dbReference type="AlphaFoldDB" id="A0A916JQQ8"/>
<comment type="caution">
    <text evidence="5">The sequence shown here is derived from an EMBL/GenBank/DDBJ whole genome shotgun (WGS) entry which is preliminary data.</text>
</comment>
<evidence type="ECO:0000313" key="6">
    <source>
        <dbReference type="Proteomes" id="UP000693672"/>
    </source>
</evidence>
<evidence type="ECO:0000259" key="4">
    <source>
        <dbReference type="PROSITE" id="PS01124"/>
    </source>
</evidence>
<gene>
    <name evidence="5" type="primary">rhaR_1</name>
    <name evidence="5" type="ORF">PAESOLCIP111_00031</name>
</gene>
<evidence type="ECO:0000256" key="3">
    <source>
        <dbReference type="ARBA" id="ARBA00023163"/>
    </source>
</evidence>
<dbReference type="EMBL" id="CAJVAS010000001">
    <property type="protein sequence ID" value="CAG7595243.1"/>
    <property type="molecule type" value="Genomic_DNA"/>
</dbReference>
<evidence type="ECO:0000313" key="5">
    <source>
        <dbReference type="EMBL" id="CAG7595243.1"/>
    </source>
</evidence>
<reference evidence="5" key="1">
    <citation type="submission" date="2021-06" db="EMBL/GenBank/DDBJ databases">
        <authorList>
            <person name="Criscuolo A."/>
        </authorList>
    </citation>
    <scope>NUCLEOTIDE SEQUENCE</scope>
    <source>
        <strain evidence="5">CIP111600</strain>
    </source>
</reference>
<evidence type="ECO:0000256" key="2">
    <source>
        <dbReference type="ARBA" id="ARBA00023125"/>
    </source>
</evidence>
<dbReference type="RefSeq" id="WP_218089877.1">
    <property type="nucleotide sequence ID" value="NZ_CAJVAS010000001.1"/>
</dbReference>
<dbReference type="GO" id="GO:0043565">
    <property type="term" value="F:sequence-specific DNA binding"/>
    <property type="evidence" value="ECO:0007669"/>
    <property type="project" value="InterPro"/>
</dbReference>
<dbReference type="Pfam" id="PF07883">
    <property type="entry name" value="Cupin_2"/>
    <property type="match status" value="1"/>
</dbReference>
<sequence length="265" mass="31102">MNTSFDIRSFIGSHNADWFDDRLHRHSTIEFSVVLEGRGMFITGQREYPVEVGHVVVIPANYEHRFAAVTKVRFGVIHLSHIPAQLSDLLDKLGCYGEHPRLVALSRIDKDRFERLFREWLFLKSSSFKDKPRNYIAWMEMLLLFLSEHSQTDLQAMTVTKAADYIREHLRENVHIRDLAELTGLTNAGFRRLFEQIYDMSPKQFQQQCRMNEAKWLLNSSDKSIEEIAEKVGFIKLHSFSQWFKKKEGVSPSIWRKTQQIDVPK</sequence>
<dbReference type="GO" id="GO:0003700">
    <property type="term" value="F:DNA-binding transcription factor activity"/>
    <property type="evidence" value="ECO:0007669"/>
    <property type="project" value="InterPro"/>
</dbReference>
<protein>
    <submittedName>
        <fullName evidence="5">HTH-type transcriptional activator RhaR</fullName>
    </submittedName>
</protein>
<keyword evidence="6" id="KW-1185">Reference proteome</keyword>
<name>A0A916JQQ8_9BACL</name>
<dbReference type="SMART" id="SM00342">
    <property type="entry name" value="HTH_ARAC"/>
    <property type="match status" value="1"/>
</dbReference>
<proteinExistence type="predicted"/>
<dbReference type="Pfam" id="PF12833">
    <property type="entry name" value="HTH_18"/>
    <property type="match status" value="1"/>
</dbReference>
<dbReference type="InterPro" id="IPR018062">
    <property type="entry name" value="HTH_AraC-typ_CS"/>
</dbReference>
<keyword evidence="1" id="KW-0805">Transcription regulation</keyword>
<accession>A0A916JQQ8</accession>
<dbReference type="PANTHER" id="PTHR43280">
    <property type="entry name" value="ARAC-FAMILY TRANSCRIPTIONAL REGULATOR"/>
    <property type="match status" value="1"/>
</dbReference>
<dbReference type="Proteomes" id="UP000693672">
    <property type="component" value="Unassembled WGS sequence"/>
</dbReference>
<feature type="domain" description="HTH araC/xylS-type" evidence="4">
    <location>
        <begin position="160"/>
        <end position="258"/>
    </location>
</feature>
<dbReference type="PANTHER" id="PTHR43280:SF28">
    <property type="entry name" value="HTH-TYPE TRANSCRIPTIONAL ACTIVATOR RHAS"/>
    <property type="match status" value="1"/>
</dbReference>
<dbReference type="InterPro" id="IPR013096">
    <property type="entry name" value="Cupin_2"/>
</dbReference>
<evidence type="ECO:0000256" key="1">
    <source>
        <dbReference type="ARBA" id="ARBA00023015"/>
    </source>
</evidence>
<keyword evidence="2" id="KW-0238">DNA-binding</keyword>
<dbReference type="PROSITE" id="PS00041">
    <property type="entry name" value="HTH_ARAC_FAMILY_1"/>
    <property type="match status" value="1"/>
</dbReference>